<accession>A0A369JD72</accession>
<keyword evidence="4" id="KW-0539">Nucleus</keyword>
<keyword evidence="8" id="KW-1185">Reference proteome</keyword>
<feature type="compositionally biased region" description="Basic and acidic residues" evidence="5">
    <location>
        <begin position="269"/>
        <end position="285"/>
    </location>
</feature>
<dbReference type="PANTHER" id="PTHR12709">
    <property type="entry name" value="DNA-DIRECTED RNA POLYMERASE II, III"/>
    <property type="match status" value="1"/>
</dbReference>
<feature type="region of interest" description="Disordered" evidence="5">
    <location>
        <begin position="1"/>
        <end position="49"/>
    </location>
</feature>
<comment type="caution">
    <text evidence="7">The sequence shown here is derived from an EMBL/GenBank/DDBJ whole genome shotgun (WGS) entry which is preliminary data.</text>
</comment>
<proteinExistence type="predicted"/>
<dbReference type="Gene3D" id="2.40.50.1060">
    <property type="match status" value="1"/>
</dbReference>
<evidence type="ECO:0000259" key="6">
    <source>
        <dbReference type="Pfam" id="PF17875"/>
    </source>
</evidence>
<dbReference type="Proteomes" id="UP000076154">
    <property type="component" value="Unassembled WGS sequence"/>
</dbReference>
<evidence type="ECO:0000256" key="2">
    <source>
        <dbReference type="ARBA" id="ARBA00022478"/>
    </source>
</evidence>
<dbReference type="OrthoDB" id="10250504at2759"/>
<dbReference type="Gene3D" id="3.30.1490.120">
    <property type="entry name" value="RNA polymerase Rpb7-like, N-terminal domain"/>
    <property type="match status" value="1"/>
</dbReference>
<dbReference type="InterPro" id="IPR045113">
    <property type="entry name" value="Rpb7-like"/>
</dbReference>
<organism evidence="7 8">
    <name type="scientific">Hypsizygus marmoreus</name>
    <name type="common">White beech mushroom</name>
    <name type="synonym">Agaricus marmoreus</name>
    <dbReference type="NCBI Taxonomy" id="39966"/>
    <lineage>
        <taxon>Eukaryota</taxon>
        <taxon>Fungi</taxon>
        <taxon>Dikarya</taxon>
        <taxon>Basidiomycota</taxon>
        <taxon>Agaricomycotina</taxon>
        <taxon>Agaricomycetes</taxon>
        <taxon>Agaricomycetidae</taxon>
        <taxon>Agaricales</taxon>
        <taxon>Tricholomatineae</taxon>
        <taxon>Lyophyllaceae</taxon>
        <taxon>Hypsizygus</taxon>
    </lineage>
</organism>
<dbReference type="PANTHER" id="PTHR12709:SF5">
    <property type="entry name" value="DNA-DIRECTED RNA POLYMERASE I SUBUNIT RPA43"/>
    <property type="match status" value="1"/>
</dbReference>
<dbReference type="AlphaFoldDB" id="A0A369JD72"/>
<feature type="compositionally biased region" description="Basic and acidic residues" evidence="5">
    <location>
        <begin position="40"/>
        <end position="49"/>
    </location>
</feature>
<evidence type="ECO:0000256" key="5">
    <source>
        <dbReference type="SAM" id="MobiDB-lite"/>
    </source>
</evidence>
<feature type="compositionally biased region" description="Acidic residues" evidence="5">
    <location>
        <begin position="286"/>
        <end position="301"/>
    </location>
</feature>
<feature type="region of interest" description="Disordered" evidence="5">
    <location>
        <begin position="256"/>
        <end position="301"/>
    </location>
</feature>
<sequence>MPEPSTKKRKQSSTANDVDVPTKKSKKSGKEKRDKKHKEKGKEKGKARDTEFQVVRTSLVLSIAPIFASNPRAGVEEMLDSMVMRYIPALQGVVLSHSGLRFLSSVATIQADCPFLVCKVEFDATVWSPHVGMKLVGKVNLCSPDHVSLLLHRTFNVSIPRHHIPKGEWEFEYGPAENDPEFGPDAHHEGGEDKVDAGETEGTSEKHDGDGGGKWVHHLTGEKLGASDGFLEFTVIGLTVANEMLSLLGSIQPDPFSPAHVPETGSSPKTDHAESDMEEVQREVEPGEDEEEDEDEVGSDEDTFAALGKMTDRAAAAEAAAKRETEAAALAEKEKKRKRKAEKAEGRKQKKAKS</sequence>
<protein>
    <submittedName>
        <fullName evidence="7">DNA-directed RNA polymerase I subunit rpa43</fullName>
    </submittedName>
</protein>
<gene>
    <name evidence="7" type="primary">rpa43</name>
    <name evidence="7" type="ORF">Hypma_002661</name>
</gene>
<dbReference type="Pfam" id="PF17875">
    <property type="entry name" value="RPA43_OB"/>
    <property type="match status" value="1"/>
</dbReference>
<name>A0A369JD72_HYPMA</name>
<dbReference type="InParanoid" id="A0A369JD72"/>
<keyword evidence="3" id="KW-0804">Transcription</keyword>
<evidence type="ECO:0000256" key="1">
    <source>
        <dbReference type="ARBA" id="ARBA00004123"/>
    </source>
</evidence>
<dbReference type="InterPro" id="IPR041901">
    <property type="entry name" value="RNAP_I_Rpa43_N"/>
</dbReference>
<feature type="region of interest" description="Disordered" evidence="5">
    <location>
        <begin position="326"/>
        <end position="354"/>
    </location>
</feature>
<dbReference type="STRING" id="39966.A0A369JD72"/>
<dbReference type="GO" id="GO:0005736">
    <property type="term" value="C:RNA polymerase I complex"/>
    <property type="evidence" value="ECO:0007669"/>
    <property type="project" value="TreeGrafter"/>
</dbReference>
<feature type="compositionally biased region" description="Basic residues" evidence="5">
    <location>
        <begin position="23"/>
        <end position="39"/>
    </location>
</feature>
<dbReference type="InterPro" id="IPR036898">
    <property type="entry name" value="RNA_pol_Rpb7-like_N_sf"/>
</dbReference>
<reference evidence="7" key="1">
    <citation type="submission" date="2018-04" db="EMBL/GenBank/DDBJ databases">
        <title>Whole genome sequencing of Hypsizygus marmoreus.</title>
        <authorList>
            <person name="Choi I.-G."/>
            <person name="Min B."/>
            <person name="Kim J.-G."/>
            <person name="Kim S."/>
            <person name="Oh Y.-L."/>
            <person name="Kong W.-S."/>
            <person name="Park H."/>
            <person name="Jeong J."/>
            <person name="Song E.-S."/>
        </authorList>
    </citation>
    <scope>NUCLEOTIDE SEQUENCE [LARGE SCALE GENOMIC DNA]</scope>
    <source>
        <strain evidence="7">51987-8</strain>
    </source>
</reference>
<dbReference type="InterPro" id="IPR041178">
    <property type="entry name" value="RPA43_OB"/>
</dbReference>
<dbReference type="GO" id="GO:0006362">
    <property type="term" value="P:transcription elongation by RNA polymerase I"/>
    <property type="evidence" value="ECO:0007669"/>
    <property type="project" value="TreeGrafter"/>
</dbReference>
<keyword evidence="2 7" id="KW-0240">DNA-directed RNA polymerase</keyword>
<comment type="subcellular location">
    <subcellularLocation>
        <location evidence="1">Nucleus</location>
    </subcellularLocation>
</comment>
<feature type="compositionally biased region" description="Basic and acidic residues" evidence="5">
    <location>
        <begin position="184"/>
        <end position="211"/>
    </location>
</feature>
<evidence type="ECO:0000313" key="8">
    <source>
        <dbReference type="Proteomes" id="UP000076154"/>
    </source>
</evidence>
<feature type="domain" description="RPA43 OB" evidence="6">
    <location>
        <begin position="129"/>
        <end position="251"/>
    </location>
</feature>
<evidence type="ECO:0000313" key="7">
    <source>
        <dbReference type="EMBL" id="RDB16806.1"/>
    </source>
</evidence>
<dbReference type="EMBL" id="LUEZ02000122">
    <property type="protein sequence ID" value="RDB16806.1"/>
    <property type="molecule type" value="Genomic_DNA"/>
</dbReference>
<dbReference type="GO" id="GO:0006352">
    <property type="term" value="P:DNA-templated transcription initiation"/>
    <property type="evidence" value="ECO:0007669"/>
    <property type="project" value="InterPro"/>
</dbReference>
<feature type="region of interest" description="Disordered" evidence="5">
    <location>
        <begin position="171"/>
        <end position="215"/>
    </location>
</feature>
<evidence type="ECO:0000256" key="3">
    <source>
        <dbReference type="ARBA" id="ARBA00023163"/>
    </source>
</evidence>
<dbReference type="CDD" id="cd04328">
    <property type="entry name" value="RNAP_I_Rpa43_N"/>
    <property type="match status" value="1"/>
</dbReference>
<evidence type="ECO:0000256" key="4">
    <source>
        <dbReference type="ARBA" id="ARBA00023242"/>
    </source>
</evidence>